<evidence type="ECO:0000313" key="5">
    <source>
        <dbReference type="Proteomes" id="UP000001449"/>
    </source>
</evidence>
<dbReference type="GO" id="GO:0016757">
    <property type="term" value="F:glycosyltransferase activity"/>
    <property type="evidence" value="ECO:0000318"/>
    <property type="project" value="GO_Central"/>
</dbReference>
<feature type="compositionally biased region" description="Low complexity" evidence="2">
    <location>
        <begin position="138"/>
        <end position="154"/>
    </location>
</feature>
<protein>
    <recommendedName>
        <fullName evidence="3">Nucleotide-diphospho-sugar transferase domain-containing protein</fullName>
    </recommendedName>
</protein>
<gene>
    <name evidence="4" type="ORF">THAPSDRAFT_5898</name>
</gene>
<dbReference type="KEGG" id="tps:THAPSDRAFT_5898"/>
<dbReference type="PaxDb" id="35128-Thaps5898"/>
<keyword evidence="1" id="KW-0175">Coiled coil</keyword>
<reference evidence="4 5" key="2">
    <citation type="journal article" date="2008" name="Nature">
        <title>The Phaeodactylum genome reveals the evolutionary history of diatom genomes.</title>
        <authorList>
            <person name="Bowler C."/>
            <person name="Allen A.E."/>
            <person name="Badger J.H."/>
            <person name="Grimwood J."/>
            <person name="Jabbari K."/>
            <person name="Kuo A."/>
            <person name="Maheswari U."/>
            <person name="Martens C."/>
            <person name="Maumus F."/>
            <person name="Otillar R.P."/>
            <person name="Rayko E."/>
            <person name="Salamov A."/>
            <person name="Vandepoele K."/>
            <person name="Beszteri B."/>
            <person name="Gruber A."/>
            <person name="Heijde M."/>
            <person name="Katinka M."/>
            <person name="Mock T."/>
            <person name="Valentin K."/>
            <person name="Verret F."/>
            <person name="Berges J.A."/>
            <person name="Brownlee C."/>
            <person name="Cadoret J.P."/>
            <person name="Chiovitti A."/>
            <person name="Choi C.J."/>
            <person name="Coesel S."/>
            <person name="De Martino A."/>
            <person name="Detter J.C."/>
            <person name="Durkin C."/>
            <person name="Falciatore A."/>
            <person name="Fournet J."/>
            <person name="Haruta M."/>
            <person name="Huysman M.J."/>
            <person name="Jenkins B.D."/>
            <person name="Jiroutova K."/>
            <person name="Jorgensen R.E."/>
            <person name="Joubert Y."/>
            <person name="Kaplan A."/>
            <person name="Kroger N."/>
            <person name="Kroth P.G."/>
            <person name="La Roche J."/>
            <person name="Lindquist E."/>
            <person name="Lommer M."/>
            <person name="Martin-Jezequel V."/>
            <person name="Lopez P.J."/>
            <person name="Lucas S."/>
            <person name="Mangogna M."/>
            <person name="McGinnis K."/>
            <person name="Medlin L.K."/>
            <person name="Montsant A."/>
            <person name="Oudot-Le Secq M.P."/>
            <person name="Napoli C."/>
            <person name="Obornik M."/>
            <person name="Parker M.S."/>
            <person name="Petit J.L."/>
            <person name="Porcel B.M."/>
            <person name="Poulsen N."/>
            <person name="Robison M."/>
            <person name="Rychlewski L."/>
            <person name="Rynearson T.A."/>
            <person name="Schmutz J."/>
            <person name="Shapiro H."/>
            <person name="Siaut M."/>
            <person name="Stanley M."/>
            <person name="Sussman M.R."/>
            <person name="Taylor A.R."/>
            <person name="Vardi A."/>
            <person name="von Dassow P."/>
            <person name="Vyverman W."/>
            <person name="Willis A."/>
            <person name="Wyrwicz L.S."/>
            <person name="Rokhsar D.S."/>
            <person name="Weissenbach J."/>
            <person name="Armbrust E.V."/>
            <person name="Green B.R."/>
            <person name="Van de Peer Y."/>
            <person name="Grigoriev I.V."/>
        </authorList>
    </citation>
    <scope>NUCLEOTIDE SEQUENCE [LARGE SCALE GENOMIC DNA]</scope>
    <source>
        <strain evidence="4 5">CCMP1335</strain>
    </source>
</reference>
<dbReference type="HOGENOM" id="CLU_025479_0_0_1"/>
<accession>B8C4Z5</accession>
<dbReference type="InterPro" id="IPR005069">
    <property type="entry name" value="Nucl-diP-sugar_transferase"/>
</dbReference>
<feature type="region of interest" description="Disordered" evidence="2">
    <location>
        <begin position="1"/>
        <end position="29"/>
    </location>
</feature>
<feature type="domain" description="Nucleotide-diphospho-sugar transferase" evidence="3">
    <location>
        <begin position="370"/>
        <end position="584"/>
    </location>
</feature>
<dbReference type="OMA" id="ENCDTMN"/>
<evidence type="ECO:0000256" key="1">
    <source>
        <dbReference type="SAM" id="Coils"/>
    </source>
</evidence>
<dbReference type="GO" id="GO:0005794">
    <property type="term" value="C:Golgi apparatus"/>
    <property type="evidence" value="ECO:0000318"/>
    <property type="project" value="GO_Central"/>
</dbReference>
<feature type="region of interest" description="Disordered" evidence="2">
    <location>
        <begin position="134"/>
        <end position="154"/>
    </location>
</feature>
<organism evidence="4 5">
    <name type="scientific">Thalassiosira pseudonana</name>
    <name type="common">Marine diatom</name>
    <name type="synonym">Cyclotella nana</name>
    <dbReference type="NCBI Taxonomy" id="35128"/>
    <lineage>
        <taxon>Eukaryota</taxon>
        <taxon>Sar</taxon>
        <taxon>Stramenopiles</taxon>
        <taxon>Ochrophyta</taxon>
        <taxon>Bacillariophyta</taxon>
        <taxon>Coscinodiscophyceae</taxon>
        <taxon>Thalassiosirophycidae</taxon>
        <taxon>Thalassiosirales</taxon>
        <taxon>Thalassiosiraceae</taxon>
        <taxon>Thalassiosira</taxon>
    </lineage>
</organism>
<dbReference type="PANTHER" id="PTHR47032:SF1">
    <property type="entry name" value="UDP-D-XYLOSE:L-FUCOSE ALPHA-1,3-D-XYLOSYLTRANSFERASE-RELATED"/>
    <property type="match status" value="1"/>
</dbReference>
<dbReference type="Pfam" id="PF03407">
    <property type="entry name" value="Nucleotid_trans"/>
    <property type="match status" value="1"/>
</dbReference>
<reference evidence="4 5" key="1">
    <citation type="journal article" date="2004" name="Science">
        <title>The genome of the diatom Thalassiosira pseudonana: ecology, evolution, and metabolism.</title>
        <authorList>
            <person name="Armbrust E.V."/>
            <person name="Berges J.A."/>
            <person name="Bowler C."/>
            <person name="Green B.R."/>
            <person name="Martinez D."/>
            <person name="Putnam N.H."/>
            <person name="Zhou S."/>
            <person name="Allen A.E."/>
            <person name="Apt K.E."/>
            <person name="Bechner M."/>
            <person name="Brzezinski M.A."/>
            <person name="Chaal B.K."/>
            <person name="Chiovitti A."/>
            <person name="Davis A.K."/>
            <person name="Demarest M.S."/>
            <person name="Detter J.C."/>
            <person name="Glavina T."/>
            <person name="Goodstein D."/>
            <person name="Hadi M.Z."/>
            <person name="Hellsten U."/>
            <person name="Hildebrand M."/>
            <person name="Jenkins B.D."/>
            <person name="Jurka J."/>
            <person name="Kapitonov V.V."/>
            <person name="Kroger N."/>
            <person name="Lau W.W."/>
            <person name="Lane T.W."/>
            <person name="Larimer F.W."/>
            <person name="Lippmeier J.C."/>
            <person name="Lucas S."/>
            <person name="Medina M."/>
            <person name="Montsant A."/>
            <person name="Obornik M."/>
            <person name="Parker M.S."/>
            <person name="Palenik B."/>
            <person name="Pazour G.J."/>
            <person name="Richardson P.M."/>
            <person name="Rynearson T.A."/>
            <person name="Saito M.A."/>
            <person name="Schwartz D.C."/>
            <person name="Thamatrakoln K."/>
            <person name="Valentin K."/>
            <person name="Vardi A."/>
            <person name="Wilkerson F.P."/>
            <person name="Rokhsar D.S."/>
        </authorList>
    </citation>
    <scope>NUCLEOTIDE SEQUENCE [LARGE SCALE GENOMIC DNA]</scope>
    <source>
        <strain evidence="4 5">CCMP1335</strain>
    </source>
</reference>
<keyword evidence="5" id="KW-1185">Reference proteome</keyword>
<proteinExistence type="predicted"/>
<dbReference type="AlphaFoldDB" id="B8C4Z5"/>
<dbReference type="EMBL" id="CM000643">
    <property type="protein sequence ID" value="EED91029.1"/>
    <property type="molecule type" value="Genomic_DNA"/>
</dbReference>
<feature type="coiled-coil region" evidence="1">
    <location>
        <begin position="99"/>
        <end position="126"/>
    </location>
</feature>
<dbReference type="InParanoid" id="B8C4Z5"/>
<dbReference type="Proteomes" id="UP000001449">
    <property type="component" value="Chromosome 6"/>
</dbReference>
<dbReference type="InterPro" id="IPR052636">
    <property type="entry name" value="UDP-D-xylose:L-fucose_XylT"/>
</dbReference>
<feature type="compositionally biased region" description="Polar residues" evidence="2">
    <location>
        <begin position="9"/>
        <end position="22"/>
    </location>
</feature>
<dbReference type="PANTHER" id="PTHR47032">
    <property type="entry name" value="UDP-D-XYLOSE:L-FUCOSE ALPHA-1,3-D-XYLOSYLTRANSFERASE-RELATED"/>
    <property type="match status" value="1"/>
</dbReference>
<dbReference type="RefSeq" id="XP_002290922.1">
    <property type="nucleotide sequence ID" value="XM_002290886.1"/>
</dbReference>
<evidence type="ECO:0000256" key="2">
    <source>
        <dbReference type="SAM" id="MobiDB-lite"/>
    </source>
</evidence>
<evidence type="ECO:0000259" key="3">
    <source>
        <dbReference type="Pfam" id="PF03407"/>
    </source>
</evidence>
<evidence type="ECO:0000313" key="4">
    <source>
        <dbReference type="EMBL" id="EED91029.1"/>
    </source>
</evidence>
<sequence>MTLPPQPPSSRSRTIHSGNHHPTSSSSSTKRPLVKTITWLLIVACSSFLSFYSGVWTGIQAASSSSDDDCVPKSGVGGSLAGLNSNGASSGGGCTAACLAEVAKENGELQRKVEVLAQQKVKEEMQNKLEQLCSNYPTSNSRNNKTKNNNGSSGSNLFTKSISHFATGLTRVSKDDLMNTFDFGVPPNPNTQDLDALILYNKKEALPSDETIAKQARYEDDNSVGLPFVSATTATENCDTMNVVLMNNPGDTRQCFALVGGQYQSYHVQRWMRRNPKYGGLNVEYPLILTSRGLTQSGRDEFPPPGTSHVKDHQEILTVYLNNQVDIKSRLKMILDKMNSKTVVVLTCNHGQSELLLNFVCSSKARGFDLSNVLVFPTDIETKELAEGMGLATFYEEKIMASVPKNEANYYGDKIFTRVMFAKVVCVQLVNELGKDLLFQDVDVVWYQNPLEYFHDSSLTEFDIYFQDDGSRQERYAPYSANSGFYFVRSNDKTKYLFRSLLYSSDLINKWYSHQQVLIALLSETSSLMGLTVKILSKEMEEFPGGVQYHRNKDALKKIMSAESKAIIFHMSWTNNKDNKLKFFQQMGECLEWLGTSSEVKEFW</sequence>
<dbReference type="GeneID" id="7448379"/>
<dbReference type="eggNOG" id="ENOG502R34C">
    <property type="taxonomic scope" value="Eukaryota"/>
</dbReference>
<name>B8C4Z5_THAPS</name>